<reference evidence="3 4" key="1">
    <citation type="submission" date="2024-02" db="EMBL/GenBank/DDBJ databases">
        <authorList>
            <person name="Chen Y."/>
            <person name="Shah S."/>
            <person name="Dougan E. K."/>
            <person name="Thang M."/>
            <person name="Chan C."/>
        </authorList>
    </citation>
    <scope>NUCLEOTIDE SEQUENCE [LARGE SCALE GENOMIC DNA]</scope>
</reference>
<feature type="region of interest" description="Disordered" evidence="2">
    <location>
        <begin position="87"/>
        <end position="108"/>
    </location>
</feature>
<sequence length="397" mass="42405">MYSSGYPAVSGGSSPAASPLACASLSSSLTSQAQLPRPMAVPMAHSMLPAGHAASMPAATQAYWSPGERRVTVVSQQPVLRRSLGSSGAVASLAQPSSSATAPSTPDVEKELARRLDLCQEELARERSRSEELAAALHEARLKAEDGEVQTLRQQLQSRDRELLAACPDMYWTEKNEADRSTPKHTVLRLTSQAHIATTRTPSASSQASSPRRGASSAADRQVAAKRVSNGFGPSTVESDSKLHVAEVCCDLESERQTHRQDLRQSIQRWRADDIGVQDLEPSENRQALAQHFFEKFDATGRGTLSWKNGEVISCLGDLLQAAGIPSPNLSASSLFAIYSEVKASTSHDGDGLDLAQMCQFAQKVSELALVGNEEAECSVAGQGALQFHVVATCTFS</sequence>
<comment type="caution">
    <text evidence="3">The sequence shown here is derived from an EMBL/GenBank/DDBJ whole genome shotgun (WGS) entry which is preliminary data.</text>
</comment>
<gene>
    <name evidence="3" type="ORF">CCMP2556_LOCUS9887</name>
</gene>
<keyword evidence="4" id="KW-1185">Reference proteome</keyword>
<accession>A0ABP0J6I4</accession>
<keyword evidence="1" id="KW-0175">Coiled coil</keyword>
<evidence type="ECO:0000256" key="2">
    <source>
        <dbReference type="SAM" id="MobiDB-lite"/>
    </source>
</evidence>
<organism evidence="3 4">
    <name type="scientific">Durusdinium trenchii</name>
    <dbReference type="NCBI Taxonomy" id="1381693"/>
    <lineage>
        <taxon>Eukaryota</taxon>
        <taxon>Sar</taxon>
        <taxon>Alveolata</taxon>
        <taxon>Dinophyceae</taxon>
        <taxon>Suessiales</taxon>
        <taxon>Symbiodiniaceae</taxon>
        <taxon>Durusdinium</taxon>
    </lineage>
</organism>
<feature type="coiled-coil region" evidence="1">
    <location>
        <begin position="109"/>
        <end position="136"/>
    </location>
</feature>
<evidence type="ECO:0000313" key="3">
    <source>
        <dbReference type="EMBL" id="CAK9009961.1"/>
    </source>
</evidence>
<dbReference type="EMBL" id="CAXAMN010004558">
    <property type="protein sequence ID" value="CAK9009961.1"/>
    <property type="molecule type" value="Genomic_DNA"/>
</dbReference>
<protein>
    <recommendedName>
        <fullName evidence="5">EF-hand domain-containing protein</fullName>
    </recommendedName>
</protein>
<evidence type="ECO:0000313" key="4">
    <source>
        <dbReference type="Proteomes" id="UP001642484"/>
    </source>
</evidence>
<feature type="region of interest" description="Disordered" evidence="2">
    <location>
        <begin position="193"/>
        <end position="237"/>
    </location>
</feature>
<feature type="compositionally biased region" description="Low complexity" evidence="2">
    <location>
        <begin position="87"/>
        <end position="106"/>
    </location>
</feature>
<feature type="compositionally biased region" description="Low complexity" evidence="2">
    <location>
        <begin position="197"/>
        <end position="219"/>
    </location>
</feature>
<proteinExistence type="predicted"/>
<evidence type="ECO:0000256" key="1">
    <source>
        <dbReference type="SAM" id="Coils"/>
    </source>
</evidence>
<evidence type="ECO:0008006" key="5">
    <source>
        <dbReference type="Google" id="ProtNLM"/>
    </source>
</evidence>
<name>A0ABP0J6I4_9DINO</name>
<dbReference type="Proteomes" id="UP001642484">
    <property type="component" value="Unassembled WGS sequence"/>
</dbReference>